<keyword evidence="1" id="KW-0507">mRNA processing</keyword>
<reference evidence="10" key="1">
    <citation type="submission" date="2025-08" db="UniProtKB">
        <authorList>
            <consortium name="RefSeq"/>
        </authorList>
    </citation>
    <scope>IDENTIFICATION</scope>
    <source>
        <strain evidence="10">15112-1751.03</strain>
        <tissue evidence="10">Whole Adult</tissue>
    </source>
</reference>
<dbReference type="InterPro" id="IPR000061">
    <property type="entry name" value="Surp"/>
</dbReference>
<feature type="compositionally biased region" description="Basic residues" evidence="7">
    <location>
        <begin position="897"/>
        <end position="950"/>
    </location>
</feature>
<feature type="compositionally biased region" description="Low complexity" evidence="7">
    <location>
        <begin position="457"/>
        <end position="478"/>
    </location>
</feature>
<evidence type="ECO:0000256" key="4">
    <source>
        <dbReference type="ARBA" id="ARBA00023015"/>
    </source>
</evidence>
<keyword evidence="6" id="KW-0508">mRNA splicing</keyword>
<feature type="region of interest" description="Disordered" evidence="7">
    <location>
        <begin position="734"/>
        <end position="825"/>
    </location>
</feature>
<evidence type="ECO:0000256" key="2">
    <source>
        <dbReference type="ARBA" id="ARBA00022737"/>
    </source>
</evidence>
<feature type="compositionally biased region" description="Low complexity" evidence="7">
    <location>
        <begin position="846"/>
        <end position="859"/>
    </location>
</feature>
<feature type="compositionally biased region" description="Acidic residues" evidence="7">
    <location>
        <begin position="446"/>
        <end position="456"/>
    </location>
</feature>
<dbReference type="GeneID" id="117563820"/>
<keyword evidence="2" id="KW-0677">Repeat</keyword>
<keyword evidence="5" id="KW-0804">Transcription</keyword>
<dbReference type="PROSITE" id="PS50128">
    <property type="entry name" value="SURP"/>
    <property type="match status" value="2"/>
</dbReference>
<dbReference type="OrthoDB" id="5836667at2759"/>
<feature type="compositionally biased region" description="Low complexity" evidence="7">
    <location>
        <begin position="666"/>
        <end position="678"/>
    </location>
</feature>
<feature type="region of interest" description="Disordered" evidence="7">
    <location>
        <begin position="182"/>
        <end position="222"/>
    </location>
</feature>
<dbReference type="SMART" id="SM00648">
    <property type="entry name" value="SWAP"/>
    <property type="match status" value="2"/>
</dbReference>
<dbReference type="InterPro" id="IPR035967">
    <property type="entry name" value="SWAP/Surp_sf"/>
</dbReference>
<feature type="compositionally biased region" description="Basic residues" evidence="7">
    <location>
        <begin position="860"/>
        <end position="871"/>
    </location>
</feature>
<dbReference type="InterPro" id="IPR040397">
    <property type="entry name" value="SWAP"/>
</dbReference>
<dbReference type="CTD" id="31054"/>
<dbReference type="Proteomes" id="UP000515160">
    <property type="component" value="Chromosome X"/>
</dbReference>
<evidence type="ECO:0000313" key="10">
    <source>
        <dbReference type="RefSeq" id="XP_034098243.1"/>
    </source>
</evidence>
<keyword evidence="9" id="KW-1185">Reference proteome</keyword>
<feature type="domain" description="SURP motif" evidence="8">
    <location>
        <begin position="500"/>
        <end position="540"/>
    </location>
</feature>
<feature type="compositionally biased region" description="Basic residues" evidence="7">
    <location>
        <begin position="976"/>
        <end position="998"/>
    </location>
</feature>
<evidence type="ECO:0000256" key="7">
    <source>
        <dbReference type="SAM" id="MobiDB-lite"/>
    </source>
</evidence>
<organism evidence="9 10">
    <name type="scientific">Drosophila albomicans</name>
    <name type="common">Fruit fly</name>
    <dbReference type="NCBI Taxonomy" id="7291"/>
    <lineage>
        <taxon>Eukaryota</taxon>
        <taxon>Metazoa</taxon>
        <taxon>Ecdysozoa</taxon>
        <taxon>Arthropoda</taxon>
        <taxon>Hexapoda</taxon>
        <taxon>Insecta</taxon>
        <taxon>Pterygota</taxon>
        <taxon>Neoptera</taxon>
        <taxon>Endopterygota</taxon>
        <taxon>Diptera</taxon>
        <taxon>Brachycera</taxon>
        <taxon>Muscomorpha</taxon>
        <taxon>Ephydroidea</taxon>
        <taxon>Drosophilidae</taxon>
        <taxon>Drosophila</taxon>
    </lineage>
</organism>
<dbReference type="AlphaFoldDB" id="A0A6P8WG59"/>
<feature type="region of interest" description="Disordered" evidence="7">
    <location>
        <begin position="442"/>
        <end position="478"/>
    </location>
</feature>
<feature type="region of interest" description="Disordered" evidence="7">
    <location>
        <begin position="659"/>
        <end position="678"/>
    </location>
</feature>
<dbReference type="SUPFAM" id="SSF109905">
    <property type="entry name" value="Surp module (SWAP domain)"/>
    <property type="match status" value="2"/>
</dbReference>
<proteinExistence type="predicted"/>
<dbReference type="PANTHER" id="PTHR13161">
    <property type="entry name" value="SPLICING FACTOR SUPPRESSOR OF WHITE APRICOT"/>
    <property type="match status" value="1"/>
</dbReference>
<dbReference type="RefSeq" id="XP_034098243.1">
    <property type="nucleotide sequence ID" value="XM_034242352.2"/>
</dbReference>
<feature type="compositionally biased region" description="Polar residues" evidence="7">
    <location>
        <begin position="371"/>
        <end position="397"/>
    </location>
</feature>
<dbReference type="SMART" id="SM01141">
    <property type="entry name" value="DRY_EERY"/>
    <property type="match status" value="1"/>
</dbReference>
<keyword evidence="4" id="KW-0805">Transcription regulation</keyword>
<feature type="region of interest" description="Disordered" evidence="7">
    <location>
        <begin position="369"/>
        <end position="397"/>
    </location>
</feature>
<dbReference type="Pfam" id="PF09750">
    <property type="entry name" value="DRY_EERY"/>
    <property type="match status" value="1"/>
</dbReference>
<gene>
    <name evidence="10" type="primary">LOC117563820</name>
</gene>
<feature type="compositionally biased region" description="Polar residues" evidence="7">
    <location>
        <begin position="881"/>
        <end position="890"/>
    </location>
</feature>
<dbReference type="Pfam" id="PF01805">
    <property type="entry name" value="Surp"/>
    <property type="match status" value="2"/>
</dbReference>
<accession>A0A6P8WG59</accession>
<protein>
    <submittedName>
        <fullName evidence="10">Protein suppressor of white apricot</fullName>
    </submittedName>
</protein>
<feature type="domain" description="SURP motif" evidence="8">
    <location>
        <begin position="249"/>
        <end position="291"/>
    </location>
</feature>
<dbReference type="Gene3D" id="1.10.10.790">
    <property type="entry name" value="Surp module"/>
    <property type="match status" value="2"/>
</dbReference>
<evidence type="ECO:0000256" key="1">
    <source>
        <dbReference type="ARBA" id="ARBA00022664"/>
    </source>
</evidence>
<feature type="compositionally biased region" description="Low complexity" evidence="7">
    <location>
        <begin position="194"/>
        <end position="213"/>
    </location>
</feature>
<dbReference type="InterPro" id="IPR019147">
    <property type="entry name" value="SWAP_N_domain"/>
</dbReference>
<keyword evidence="3" id="KW-0694">RNA-binding</keyword>
<evidence type="ECO:0000256" key="6">
    <source>
        <dbReference type="ARBA" id="ARBA00023187"/>
    </source>
</evidence>
<feature type="region of interest" description="Disordered" evidence="7">
    <location>
        <begin position="846"/>
        <end position="1005"/>
    </location>
</feature>
<evidence type="ECO:0000313" key="9">
    <source>
        <dbReference type="Proteomes" id="UP000515160"/>
    </source>
</evidence>
<dbReference type="GO" id="GO:0000395">
    <property type="term" value="P:mRNA 5'-splice site recognition"/>
    <property type="evidence" value="ECO:0007669"/>
    <property type="project" value="TreeGrafter"/>
</dbReference>
<evidence type="ECO:0000256" key="5">
    <source>
        <dbReference type="ARBA" id="ARBA00023163"/>
    </source>
</evidence>
<dbReference type="GO" id="GO:0003723">
    <property type="term" value="F:RNA binding"/>
    <property type="evidence" value="ECO:0007669"/>
    <property type="project" value="UniProtKB-KW"/>
</dbReference>
<name>A0A6P8WG59_DROAB</name>
<dbReference type="PANTHER" id="PTHR13161:SF15">
    <property type="entry name" value="SPLICING FACTOR, SUPPRESSOR OF WHITE-APRICOT HOMOLOG"/>
    <property type="match status" value="1"/>
</dbReference>
<evidence type="ECO:0000256" key="3">
    <source>
        <dbReference type="ARBA" id="ARBA00022884"/>
    </source>
</evidence>
<feature type="compositionally biased region" description="Acidic residues" evidence="7">
    <location>
        <begin position="801"/>
        <end position="810"/>
    </location>
</feature>
<evidence type="ECO:0000259" key="8">
    <source>
        <dbReference type="PROSITE" id="PS50128"/>
    </source>
</evidence>
<sequence length="1005" mass="108945">MMPYNARVGGGSNAMAREYAGGSINGILRKTGSSAMAAGANNGANGASTAYGGAATAAGAAGADARQPAVELLVFGYACKIFRDDEKAREMDQGKQLIPWMGDVNLKIDRYDVRGALCELSSYEAPPGGFGNRLEYLTADEQRAEQLCEEERYLFLYNNEEELRLQQEEDLKRLQQETSGGNYSQVDFHYDGQSTSAKSTAAADGAASPMPDSTTPTDESELPFTLPNNLLVAPMPGIQLPETMKQHAIIEKTARFIATQGAQMEILIKAKQANNAQFDFLSQGGQLQPYYRHLLAVIKQGKYAPSVDTVAEKTSTSADGSALPPSPKRSNQVITVPIIKYKPSANCAYTQLISKIKGVPLQAVLDDDVTSQHSGGTASPTLSCKSEGQSQSSVAATSNGEFTPVLLQYNGSTFAHEEENANDAPPKVELLKNTSALALAQNYSSDSDEEDEEDDNSNSQGQKGKQSQSTSGGISSLPTAVVAPPPLLNFPLPEETLRHIIDKTATYVIKNGRQFEETLRTKSVERFNFLLPEHKFYAYYMYKITGDVDAASKEEKTRKAAAVAAALISKKGLGGTALGATTAAAAATTTVATSSEKSPVCFSIKSRDETATLQPALPQETSDDDTDDVKMKANTEQTRPGMPDSVQRAIKQVETQLLARSGGQKTTTAAGTTTGAGATLPLKEQRQAEERVKDKLALIARDKLNGMVSREKQLQLERKRKAMAFLNQIKGESTGAVGTVGNEGTAQEATNEKSEAVPANNNEDSNDSVRSIPITYFGPDDDDDEVLAPSAVAQPALKVDNDDEEEDDGDLEKYNLLNDDSTNTFTSKTATASVLLSDDDDVQLVSTAAPLPSSSSTSSTRHRHAVRRSRSPSRSSSSASCSGTQDASVTSSSSSRSRSRSPHRKRDRDRERSRHKRKASAIAKHRRHRRSRSRSRSRSRTSSPHRRTQSRSRSSSHSSARRHRGHHRDEEEMSSRRRNHQRHASKKSHKRHKRRRRSSGGSVSQ</sequence>